<dbReference type="EMBL" id="FTOC01000001">
    <property type="protein sequence ID" value="SIS37633.1"/>
    <property type="molecule type" value="Genomic_DNA"/>
</dbReference>
<keyword evidence="2" id="KW-0282">Flagellum</keyword>
<evidence type="ECO:0000313" key="3">
    <source>
        <dbReference type="Proteomes" id="UP000187608"/>
    </source>
</evidence>
<dbReference type="Proteomes" id="UP000187608">
    <property type="component" value="Unassembled WGS sequence"/>
</dbReference>
<dbReference type="OrthoDB" id="165650at2"/>
<dbReference type="AlphaFoldDB" id="A0A1N7IKL4"/>
<reference evidence="3" key="1">
    <citation type="submission" date="2017-01" db="EMBL/GenBank/DDBJ databases">
        <authorList>
            <person name="Varghese N."/>
            <person name="Submissions S."/>
        </authorList>
    </citation>
    <scope>NUCLEOTIDE SEQUENCE [LARGE SCALE GENOMIC DNA]</scope>
    <source>
        <strain evidence="3">DSM 23127</strain>
    </source>
</reference>
<dbReference type="STRING" id="570947.SAMN05421687_101404"/>
<organism evidence="2 3">
    <name type="scientific">Salimicrobium flavidum</name>
    <dbReference type="NCBI Taxonomy" id="570947"/>
    <lineage>
        <taxon>Bacteria</taxon>
        <taxon>Bacillati</taxon>
        <taxon>Bacillota</taxon>
        <taxon>Bacilli</taxon>
        <taxon>Bacillales</taxon>
        <taxon>Bacillaceae</taxon>
        <taxon>Salimicrobium</taxon>
    </lineage>
</organism>
<keyword evidence="3" id="KW-1185">Reference proteome</keyword>
<name>A0A1N7IKL4_9BACI</name>
<protein>
    <submittedName>
        <fullName evidence="2">Flagellar operon protein</fullName>
    </submittedName>
</protein>
<dbReference type="Pfam" id="PF12611">
    <property type="entry name" value="Flagellar_put"/>
    <property type="match status" value="1"/>
</dbReference>
<dbReference type="RefSeq" id="WP_076556664.1">
    <property type="nucleotide sequence ID" value="NZ_FTOC01000001.1"/>
</dbReference>
<keyword evidence="2" id="KW-0969">Cilium</keyword>
<evidence type="ECO:0000313" key="2">
    <source>
        <dbReference type="EMBL" id="SIS37633.1"/>
    </source>
</evidence>
<proteinExistence type="predicted"/>
<feature type="region of interest" description="Disordered" evidence="1">
    <location>
        <begin position="1"/>
        <end position="28"/>
    </location>
</feature>
<dbReference type="InterPro" id="IPR013367">
    <property type="entry name" value="Flagellar_put"/>
</dbReference>
<gene>
    <name evidence="2" type="ORF">SAMN05421687_101404</name>
</gene>
<accession>A0A1N7IKL4</accession>
<dbReference type="NCBIfam" id="TIGR02530">
    <property type="entry name" value="flg_new"/>
    <property type="match status" value="1"/>
</dbReference>
<sequence>MQPKIHQTYQPLPLNPNQKPASANKSTTSFQEVLNQQLTLTKHAKERLDERNISIPSEQWAKISEKLTEAKDKGVRDSLVLTEEAALIVNTKNNTVVTAMDKKSAESRLFTNIDGTIIM</sequence>
<evidence type="ECO:0000256" key="1">
    <source>
        <dbReference type="SAM" id="MobiDB-lite"/>
    </source>
</evidence>
<keyword evidence="2" id="KW-0966">Cell projection</keyword>